<organism evidence="1 2">
    <name type="scientific">Fusarium culmorum</name>
    <dbReference type="NCBI Taxonomy" id="5516"/>
    <lineage>
        <taxon>Eukaryota</taxon>
        <taxon>Fungi</taxon>
        <taxon>Dikarya</taxon>
        <taxon>Ascomycota</taxon>
        <taxon>Pezizomycotina</taxon>
        <taxon>Sordariomycetes</taxon>
        <taxon>Hypocreomycetidae</taxon>
        <taxon>Hypocreales</taxon>
        <taxon>Nectriaceae</taxon>
        <taxon>Fusarium</taxon>
    </lineage>
</organism>
<keyword evidence="2" id="KW-1185">Reference proteome</keyword>
<protein>
    <submittedName>
        <fullName evidence="1">Uncharacterized protein</fullName>
    </submittedName>
</protein>
<comment type="caution">
    <text evidence="1">The sequence shown here is derived from an EMBL/GenBank/DDBJ whole genome shotgun (WGS) entry which is preliminary data.</text>
</comment>
<proteinExistence type="predicted"/>
<accession>A0A2T4GRB4</accession>
<name>A0A2T4GRB4_FUSCU</name>
<evidence type="ECO:0000313" key="1">
    <source>
        <dbReference type="EMBL" id="PTD06085.1"/>
    </source>
</evidence>
<dbReference type="AlphaFoldDB" id="A0A2T4GRB4"/>
<sequence length="79" mass="9067">MTKGSSTPNVWWLGDTSLGARQYQASWGISDSLSGRRMKDITETSLRLTPENMDQALFYNVELFSERSREIMEKDLFDA</sequence>
<dbReference type="Proteomes" id="UP000241587">
    <property type="component" value="Unassembled WGS sequence"/>
</dbReference>
<evidence type="ECO:0000313" key="2">
    <source>
        <dbReference type="Proteomes" id="UP000241587"/>
    </source>
</evidence>
<dbReference type="EMBL" id="PVEM01000008">
    <property type="protein sequence ID" value="PTD06085.1"/>
    <property type="molecule type" value="Genomic_DNA"/>
</dbReference>
<gene>
    <name evidence="1" type="ORF">FCULG_00012293</name>
</gene>
<reference evidence="1 2" key="1">
    <citation type="submission" date="2018-02" db="EMBL/GenBank/DDBJ databases">
        <title>Fusarium culmorum secondary metabolites in fungal-bacterial-plant interactions.</title>
        <authorList>
            <person name="Schmidt R."/>
        </authorList>
    </citation>
    <scope>NUCLEOTIDE SEQUENCE [LARGE SCALE GENOMIC DNA]</scope>
    <source>
        <strain evidence="1 2">PV</strain>
    </source>
</reference>